<feature type="binding site" evidence="1">
    <location>
        <position position="8"/>
    </location>
    <ligand>
        <name>a divalent metal cation</name>
        <dbReference type="ChEBI" id="CHEBI:60240"/>
        <label>1</label>
    </ligand>
</feature>
<gene>
    <name evidence="2" type="ORF">DDW13_01875</name>
</gene>
<dbReference type="OMA" id="DGPYEYR"/>
<organism evidence="2 3">
    <name type="scientific">Acidianus hospitalis</name>
    <dbReference type="NCBI Taxonomy" id="563177"/>
    <lineage>
        <taxon>Archaea</taxon>
        <taxon>Thermoproteota</taxon>
        <taxon>Thermoprotei</taxon>
        <taxon>Sulfolobales</taxon>
        <taxon>Sulfolobaceae</taxon>
        <taxon>Acidianus</taxon>
    </lineage>
</organism>
<dbReference type="PANTHER" id="PTHR46124:SF2">
    <property type="entry name" value="D-AMINOACYL-TRNA DEACYLASE"/>
    <property type="match status" value="1"/>
</dbReference>
<feature type="binding site" evidence="1">
    <location>
        <position position="107"/>
    </location>
    <ligand>
        <name>a divalent metal cation</name>
        <dbReference type="ChEBI" id="CHEBI:60240"/>
        <label>2</label>
    </ligand>
</feature>
<dbReference type="AlphaFoldDB" id="A0A2T9X9U7"/>
<comment type="caution">
    <text evidence="2">The sequence shown here is derived from an EMBL/GenBank/DDBJ whole genome shotgun (WGS) entry which is preliminary data.</text>
</comment>
<dbReference type="Pfam" id="PF01026">
    <property type="entry name" value="TatD_DNase"/>
    <property type="match status" value="1"/>
</dbReference>
<evidence type="ECO:0000313" key="2">
    <source>
        <dbReference type="EMBL" id="PVU76859.1"/>
    </source>
</evidence>
<dbReference type="Gene3D" id="3.20.20.140">
    <property type="entry name" value="Metal-dependent hydrolases"/>
    <property type="match status" value="1"/>
</dbReference>
<dbReference type="RefSeq" id="WP_013776058.1">
    <property type="nucleotide sequence ID" value="NC_015518.1"/>
</dbReference>
<proteinExistence type="predicted"/>
<dbReference type="EMBL" id="QEFD01000063">
    <property type="protein sequence ID" value="PVU76859.1"/>
    <property type="molecule type" value="Genomic_DNA"/>
</dbReference>
<dbReference type="PIRSF" id="PIRSF005902">
    <property type="entry name" value="DNase_TatD"/>
    <property type="match status" value="1"/>
</dbReference>
<dbReference type="CDD" id="cd01310">
    <property type="entry name" value="TatD_DNAse"/>
    <property type="match status" value="1"/>
</dbReference>
<protein>
    <submittedName>
        <fullName evidence="2">TatD family deoxyribonuclease</fullName>
    </submittedName>
</protein>
<dbReference type="SUPFAM" id="SSF51556">
    <property type="entry name" value="Metallo-dependent hydrolases"/>
    <property type="match status" value="1"/>
</dbReference>
<dbReference type="PANTHER" id="PTHR46124">
    <property type="entry name" value="D-AMINOACYL-TRNA DEACYLASE"/>
    <property type="match status" value="1"/>
</dbReference>
<feature type="binding site" evidence="1">
    <location>
        <position position="73"/>
    </location>
    <ligand>
        <name>a divalent metal cation</name>
        <dbReference type="ChEBI" id="CHEBI:60240"/>
        <label>1</label>
    </ligand>
</feature>
<accession>A0A2T9X9U7</accession>
<dbReference type="InterPro" id="IPR032466">
    <property type="entry name" value="Metal_Hydrolase"/>
</dbReference>
<dbReference type="GO" id="GO:0046872">
    <property type="term" value="F:metal ion binding"/>
    <property type="evidence" value="ECO:0007669"/>
    <property type="project" value="UniProtKB-KW"/>
</dbReference>
<feature type="binding site" evidence="1">
    <location>
        <position position="130"/>
    </location>
    <ligand>
        <name>a divalent metal cation</name>
        <dbReference type="ChEBI" id="CHEBI:60240"/>
        <label>2</label>
    </ligand>
</feature>
<evidence type="ECO:0000313" key="3">
    <source>
        <dbReference type="Proteomes" id="UP000245638"/>
    </source>
</evidence>
<dbReference type="GO" id="GO:0016788">
    <property type="term" value="F:hydrolase activity, acting on ester bonds"/>
    <property type="evidence" value="ECO:0007669"/>
    <property type="project" value="InterPro"/>
</dbReference>
<keyword evidence="1" id="KW-0479">Metal-binding</keyword>
<name>A0A2T9X9U7_9CREN</name>
<dbReference type="InterPro" id="IPR001130">
    <property type="entry name" value="TatD-like"/>
</dbReference>
<feature type="binding site" evidence="1">
    <location>
        <position position="178"/>
    </location>
    <ligand>
        <name>a divalent metal cation</name>
        <dbReference type="ChEBI" id="CHEBI:60240"/>
        <label>1</label>
    </ligand>
</feature>
<evidence type="ECO:0000256" key="1">
    <source>
        <dbReference type="PIRSR" id="PIRSR005902-1"/>
    </source>
</evidence>
<dbReference type="Proteomes" id="UP000245638">
    <property type="component" value="Unassembled WGS sequence"/>
</dbReference>
<feature type="binding site" evidence="1">
    <location>
        <position position="6"/>
    </location>
    <ligand>
        <name>a divalent metal cation</name>
        <dbReference type="ChEBI" id="CHEBI:60240"/>
        <label>1</label>
    </ligand>
</feature>
<reference evidence="2 3" key="1">
    <citation type="journal article" date="2015" name="Appl. Environ. Microbiol.">
        <title>Nanoarchaeota, Their Sulfolobales Host, and Nanoarchaeota Virus Distribution across Yellowstone National Park Hot Springs.</title>
        <authorList>
            <person name="Munson-McGee J.H."/>
            <person name="Field E.K."/>
            <person name="Bateson M."/>
            <person name="Rooney C."/>
            <person name="Stepanauskas R."/>
            <person name="Young M.J."/>
        </authorList>
    </citation>
    <scope>NUCLEOTIDE SEQUENCE [LARGE SCALE GENOMIC DNA]</scope>
    <source>
        <strain evidence="2">SCGC AC-742_N10</strain>
    </source>
</reference>
<sequence length="225" mass="26142">MLYDAHCHYSLLKKKYEGYFIAAVSMDYNSSVETLSLNDKNILKGVAIHPWNAHKEKIESVLPLIDKADFVGEIGLDYKYSEAPKELQIRYFEEFLKKSQDKTVNIHAVNSWNDVLNLLIKHDIRRAIIHWYSGPKELLRDIEGAGYFITINPSVTFQEKHRIIAENASPNIVLTESDGGYMYKGKLLEPTDIPSIIKFLSKIWNEDERYVEKKIEINFRKAFNL</sequence>